<proteinExistence type="inferred from homology"/>
<dbReference type="SUPFAM" id="SSF144052">
    <property type="entry name" value="Thermophilic metalloprotease-like"/>
    <property type="match status" value="1"/>
</dbReference>
<dbReference type="RefSeq" id="WP_166316488.1">
    <property type="nucleotide sequence ID" value="NZ_WOTH01000023.1"/>
</dbReference>
<evidence type="ECO:0000313" key="11">
    <source>
        <dbReference type="Proteomes" id="UP000597459"/>
    </source>
</evidence>
<dbReference type="PANTHER" id="PTHR34448">
    <property type="entry name" value="AMINOPEPTIDASE"/>
    <property type="match status" value="1"/>
</dbReference>
<dbReference type="Proteomes" id="UP000597459">
    <property type="component" value="Unassembled WGS sequence"/>
</dbReference>
<keyword evidence="5 10" id="KW-0031">Aminopeptidase</keyword>
<dbReference type="InterPro" id="IPR000787">
    <property type="entry name" value="Peptidase_M29"/>
</dbReference>
<evidence type="ECO:0000256" key="6">
    <source>
        <dbReference type="ARBA" id="ARBA00022670"/>
    </source>
</evidence>
<evidence type="ECO:0000256" key="1">
    <source>
        <dbReference type="ARBA" id="ARBA00001941"/>
    </source>
</evidence>
<keyword evidence="8" id="KW-0378">Hydrolase</keyword>
<keyword evidence="7" id="KW-0479">Metal-binding</keyword>
<evidence type="ECO:0000256" key="7">
    <source>
        <dbReference type="ARBA" id="ARBA00022723"/>
    </source>
</evidence>
<dbReference type="GO" id="GO:0004177">
    <property type="term" value="F:aminopeptidase activity"/>
    <property type="evidence" value="ECO:0007669"/>
    <property type="project" value="UniProtKB-KW"/>
</dbReference>
<keyword evidence="9" id="KW-0482">Metalloprotease</keyword>
<dbReference type="Gene3D" id="3.40.1830.10">
    <property type="entry name" value="Thermophilic metalloprotease (M29)"/>
    <property type="match status" value="1"/>
</dbReference>
<dbReference type="AlphaFoldDB" id="A0A967EDM7"/>
<dbReference type="Pfam" id="PF02073">
    <property type="entry name" value="Peptidase_M29"/>
    <property type="match status" value="1"/>
</dbReference>
<organism evidence="10 11">
    <name type="scientific">Acetobacter estunensis</name>
    <dbReference type="NCBI Taxonomy" id="104097"/>
    <lineage>
        <taxon>Bacteria</taxon>
        <taxon>Pseudomonadati</taxon>
        <taxon>Pseudomonadota</taxon>
        <taxon>Alphaproteobacteria</taxon>
        <taxon>Acetobacterales</taxon>
        <taxon>Acetobacteraceae</taxon>
        <taxon>Acetobacter</taxon>
    </lineage>
</organism>
<reference evidence="10" key="1">
    <citation type="submission" date="2019-11" db="EMBL/GenBank/DDBJ databases">
        <title>Description of new Acetobacter species.</title>
        <authorList>
            <person name="Cleenwerck I."/>
            <person name="Sombolestani A.S."/>
        </authorList>
    </citation>
    <scope>NUCLEOTIDE SEQUENCE</scope>
    <source>
        <strain evidence="10">LMG 1626</strain>
    </source>
</reference>
<comment type="cofactor">
    <cofactor evidence="3">
        <name>Zn(2+)</name>
        <dbReference type="ChEBI" id="CHEBI:29105"/>
    </cofactor>
</comment>
<keyword evidence="6" id="KW-0645">Protease</keyword>
<dbReference type="PRINTS" id="PR00919">
    <property type="entry name" value="THERMOPTASE"/>
</dbReference>
<evidence type="ECO:0000256" key="3">
    <source>
        <dbReference type="ARBA" id="ARBA00001947"/>
    </source>
</evidence>
<evidence type="ECO:0000256" key="4">
    <source>
        <dbReference type="ARBA" id="ARBA00008236"/>
    </source>
</evidence>
<evidence type="ECO:0000256" key="5">
    <source>
        <dbReference type="ARBA" id="ARBA00022438"/>
    </source>
</evidence>
<gene>
    <name evidence="10" type="ORF">GOB87_10915</name>
</gene>
<comment type="similarity">
    <text evidence="4">Belongs to the peptidase M29 family.</text>
</comment>
<evidence type="ECO:0000256" key="2">
    <source>
        <dbReference type="ARBA" id="ARBA00001946"/>
    </source>
</evidence>
<name>A0A967EDM7_9PROT</name>
<protein>
    <submittedName>
        <fullName evidence="10">Aminopeptidase</fullName>
    </submittedName>
</protein>
<dbReference type="GO" id="GO:0046872">
    <property type="term" value="F:metal ion binding"/>
    <property type="evidence" value="ECO:0007669"/>
    <property type="project" value="UniProtKB-KW"/>
</dbReference>
<accession>A0A967EDM7</accession>
<evidence type="ECO:0000256" key="9">
    <source>
        <dbReference type="ARBA" id="ARBA00023049"/>
    </source>
</evidence>
<dbReference type="GO" id="GO:0008237">
    <property type="term" value="F:metallopeptidase activity"/>
    <property type="evidence" value="ECO:0007669"/>
    <property type="project" value="UniProtKB-KW"/>
</dbReference>
<dbReference type="EMBL" id="WOTH01000023">
    <property type="protein sequence ID" value="NHO54456.1"/>
    <property type="molecule type" value="Genomic_DNA"/>
</dbReference>
<comment type="cofactor">
    <cofactor evidence="1">
        <name>Co(2+)</name>
        <dbReference type="ChEBI" id="CHEBI:48828"/>
    </cofactor>
</comment>
<evidence type="ECO:0000256" key="8">
    <source>
        <dbReference type="ARBA" id="ARBA00022801"/>
    </source>
</evidence>
<dbReference type="InterPro" id="IPR035097">
    <property type="entry name" value="M29_N-terminal"/>
</dbReference>
<dbReference type="InterPro" id="IPR052170">
    <property type="entry name" value="M29_Exopeptidase"/>
</dbReference>
<dbReference type="GO" id="GO:0006508">
    <property type="term" value="P:proteolysis"/>
    <property type="evidence" value="ECO:0007669"/>
    <property type="project" value="UniProtKB-KW"/>
</dbReference>
<comment type="caution">
    <text evidence="10">The sequence shown here is derived from an EMBL/GenBank/DDBJ whole genome shotgun (WGS) entry which is preliminary data.</text>
</comment>
<sequence length="419" mass="44818">MAAFRSTAPHIREGIDRLAKTAVHVGLNVRHGQQVIVTAPLDAVELVRRIAEHAYAAGASLVTTLYGDDDATLARYRHAPEDTFDTAATWLADGMAQGFRDGAARLAVTGGNPSLLKGQNPERVSRASRAASIANRPALEIITSFAVNWNIVAAATPAWAAEVFPGEPEDVAVTKLWEAIFAASRVNGADPVAEWAAHNEQLHRRAADLNARRFAALHFKGPGTDLTLGLADGHLWVGGSSEAKNGIVCNPNIPTEEVFTTPHAQRAEGRVRSTKPLSYQGTLIENIEVVFKDGRIVEAHATQGEDVLRRVLDTDEGARRLGEVALVPHSSPISRSGLLFRNTLFDENASSHIALGQAYSECMTEDGGRSPEDLARRGANSSLIHIDWMIGSAETDVTGVGADGGETPLMRGGEWVEAV</sequence>
<dbReference type="PANTHER" id="PTHR34448:SF3">
    <property type="entry name" value="AMINOPEPTIDASE AMPS"/>
    <property type="match status" value="1"/>
</dbReference>
<evidence type="ECO:0000313" key="10">
    <source>
        <dbReference type="EMBL" id="NHO54456.1"/>
    </source>
</evidence>
<keyword evidence="11" id="KW-1185">Reference proteome</keyword>
<comment type="cofactor">
    <cofactor evidence="2">
        <name>Mg(2+)</name>
        <dbReference type="ChEBI" id="CHEBI:18420"/>
    </cofactor>
</comment>